<dbReference type="EMBL" id="LGRX02002251">
    <property type="protein sequence ID" value="KAK3284556.1"/>
    <property type="molecule type" value="Genomic_DNA"/>
</dbReference>
<sequence>MSCFPQAGEEQTRLTAAQWTEVLVTAAAPVDEWSSALCERWQDELGKGRFTECAMWMQEEALRASARGNYAHQEEAAATVGATQIEWTWLPAKHVRTVHEAAMWMPPADQSAEELRWVCASTFMLLAFTSFGRPNTGTALQWEHMLVDDDEVTVVLDKEKGRNHLALKLKLPIPRRGVVQLWELLEL</sequence>
<keyword evidence="2" id="KW-1185">Reference proteome</keyword>
<protein>
    <submittedName>
        <fullName evidence="1">Uncharacterized protein</fullName>
    </submittedName>
</protein>
<evidence type="ECO:0000313" key="1">
    <source>
        <dbReference type="EMBL" id="KAK3284556.1"/>
    </source>
</evidence>
<gene>
    <name evidence="1" type="ORF">CYMTET_7796</name>
</gene>
<name>A0AAE0GW88_9CHLO</name>
<organism evidence="1 2">
    <name type="scientific">Cymbomonas tetramitiformis</name>
    <dbReference type="NCBI Taxonomy" id="36881"/>
    <lineage>
        <taxon>Eukaryota</taxon>
        <taxon>Viridiplantae</taxon>
        <taxon>Chlorophyta</taxon>
        <taxon>Pyramimonadophyceae</taxon>
        <taxon>Pyramimonadales</taxon>
        <taxon>Pyramimonadaceae</taxon>
        <taxon>Cymbomonas</taxon>
    </lineage>
</organism>
<evidence type="ECO:0000313" key="2">
    <source>
        <dbReference type="Proteomes" id="UP001190700"/>
    </source>
</evidence>
<comment type="caution">
    <text evidence="1">The sequence shown here is derived from an EMBL/GenBank/DDBJ whole genome shotgun (WGS) entry which is preliminary data.</text>
</comment>
<dbReference type="AlphaFoldDB" id="A0AAE0GW88"/>
<reference evidence="1 2" key="1">
    <citation type="journal article" date="2015" name="Genome Biol. Evol.">
        <title>Comparative Genomics of a Bacterivorous Green Alga Reveals Evolutionary Causalities and Consequences of Phago-Mixotrophic Mode of Nutrition.</title>
        <authorList>
            <person name="Burns J.A."/>
            <person name="Paasch A."/>
            <person name="Narechania A."/>
            <person name="Kim E."/>
        </authorList>
    </citation>
    <scope>NUCLEOTIDE SEQUENCE [LARGE SCALE GENOMIC DNA]</scope>
    <source>
        <strain evidence="1 2">PLY_AMNH</strain>
    </source>
</reference>
<proteinExistence type="predicted"/>
<dbReference type="Proteomes" id="UP001190700">
    <property type="component" value="Unassembled WGS sequence"/>
</dbReference>
<accession>A0AAE0GW88</accession>